<dbReference type="PANTHER" id="PTHR23076:SF113">
    <property type="entry name" value="ATP-DEPENDENT ZINC METALLOPROTEASE FTSH 1, CHLOROPLASTIC-RELATED"/>
    <property type="match status" value="1"/>
</dbReference>
<dbReference type="InterPro" id="IPR003959">
    <property type="entry name" value="ATPase_AAA_core"/>
</dbReference>
<dbReference type="GO" id="GO:0005524">
    <property type="term" value="F:ATP binding"/>
    <property type="evidence" value="ECO:0007669"/>
    <property type="project" value="InterPro"/>
</dbReference>
<proteinExistence type="predicted"/>
<dbReference type="EMBL" id="CP144691">
    <property type="protein sequence ID" value="WVY93929.1"/>
    <property type="molecule type" value="Genomic_DNA"/>
</dbReference>
<reference evidence="3 4" key="1">
    <citation type="journal article" date="2023" name="Life. Sci Alliance">
        <title>Evolutionary insights into 3D genome organization and epigenetic landscape of Vigna mungo.</title>
        <authorList>
            <person name="Junaid A."/>
            <person name="Singh B."/>
            <person name="Bhatia S."/>
        </authorList>
    </citation>
    <scope>NUCLEOTIDE SEQUENCE [LARGE SCALE GENOMIC DNA]</scope>
    <source>
        <strain evidence="3">Urdbean</strain>
    </source>
</reference>
<dbReference type="Pfam" id="PF00004">
    <property type="entry name" value="AAA"/>
    <property type="match status" value="1"/>
</dbReference>
<evidence type="ECO:0000313" key="4">
    <source>
        <dbReference type="Proteomes" id="UP001374535"/>
    </source>
</evidence>
<dbReference type="InterPro" id="IPR027417">
    <property type="entry name" value="P-loop_NTPase"/>
</dbReference>
<organism evidence="3 4">
    <name type="scientific">Vigna mungo</name>
    <name type="common">Black gram</name>
    <name type="synonym">Phaseolus mungo</name>
    <dbReference type="NCBI Taxonomy" id="3915"/>
    <lineage>
        <taxon>Eukaryota</taxon>
        <taxon>Viridiplantae</taxon>
        <taxon>Streptophyta</taxon>
        <taxon>Embryophyta</taxon>
        <taxon>Tracheophyta</taxon>
        <taxon>Spermatophyta</taxon>
        <taxon>Magnoliopsida</taxon>
        <taxon>eudicotyledons</taxon>
        <taxon>Gunneridae</taxon>
        <taxon>Pentapetalae</taxon>
        <taxon>rosids</taxon>
        <taxon>fabids</taxon>
        <taxon>Fabales</taxon>
        <taxon>Fabaceae</taxon>
        <taxon>Papilionoideae</taxon>
        <taxon>50 kb inversion clade</taxon>
        <taxon>NPAAA clade</taxon>
        <taxon>indigoferoid/millettioid clade</taxon>
        <taxon>Phaseoleae</taxon>
        <taxon>Vigna</taxon>
    </lineage>
</organism>
<feature type="region of interest" description="Disordered" evidence="1">
    <location>
        <begin position="1"/>
        <end position="31"/>
    </location>
</feature>
<evidence type="ECO:0000256" key="1">
    <source>
        <dbReference type="SAM" id="MobiDB-lite"/>
    </source>
</evidence>
<dbReference type="Gene3D" id="3.40.50.300">
    <property type="entry name" value="P-loop containing nucleotide triphosphate hydrolases"/>
    <property type="match status" value="1"/>
</dbReference>
<dbReference type="Proteomes" id="UP001374535">
    <property type="component" value="Chromosome 10"/>
</dbReference>
<dbReference type="GO" id="GO:0016887">
    <property type="term" value="F:ATP hydrolysis activity"/>
    <property type="evidence" value="ECO:0007669"/>
    <property type="project" value="InterPro"/>
</dbReference>
<dbReference type="SUPFAM" id="SSF52540">
    <property type="entry name" value="P-loop containing nucleoside triphosphate hydrolases"/>
    <property type="match status" value="1"/>
</dbReference>
<dbReference type="PANTHER" id="PTHR23076">
    <property type="entry name" value="METALLOPROTEASE M41 FTSH"/>
    <property type="match status" value="1"/>
</dbReference>
<protein>
    <recommendedName>
        <fullName evidence="2">ATPase AAA-type core domain-containing protein</fullName>
    </recommendedName>
</protein>
<gene>
    <name evidence="3" type="ORF">V8G54_033017</name>
</gene>
<name>A0AAQ3MP06_VIGMU</name>
<evidence type="ECO:0000313" key="3">
    <source>
        <dbReference type="EMBL" id="WVY93929.1"/>
    </source>
</evidence>
<feature type="domain" description="ATPase AAA-type core" evidence="2">
    <location>
        <begin position="128"/>
        <end position="168"/>
    </location>
</feature>
<accession>A0AAQ3MP06</accession>
<dbReference type="GO" id="GO:0006508">
    <property type="term" value="P:proteolysis"/>
    <property type="evidence" value="ECO:0007669"/>
    <property type="project" value="TreeGrafter"/>
</dbReference>
<dbReference type="GO" id="GO:0004176">
    <property type="term" value="F:ATP-dependent peptidase activity"/>
    <property type="evidence" value="ECO:0007669"/>
    <property type="project" value="TreeGrafter"/>
</dbReference>
<evidence type="ECO:0000259" key="2">
    <source>
        <dbReference type="Pfam" id="PF00004"/>
    </source>
</evidence>
<dbReference type="GO" id="GO:0009535">
    <property type="term" value="C:chloroplast thylakoid membrane"/>
    <property type="evidence" value="ECO:0007669"/>
    <property type="project" value="TreeGrafter"/>
</dbReference>
<keyword evidence="4" id="KW-1185">Reference proteome</keyword>
<dbReference type="AlphaFoldDB" id="A0AAQ3MP06"/>
<sequence>MKPPHLSLRTFSQHPNPKPLPTSPKTPIDATTNNSALQLTVVDGHRASVIVPNDPNLIDILAMNDVDISHSLGHSSSSAEFQEVPETGVTFGDVAGAEQAKLELQEAVDFLKNPDNYTALGSKIPKGCLLVGSPGTGKTLLARVVAGEAGVPFFSCATFGIRGGIGESA</sequence>